<feature type="transmembrane region" description="Helical" evidence="9">
    <location>
        <begin position="67"/>
        <end position="89"/>
    </location>
</feature>
<evidence type="ECO:0000313" key="11">
    <source>
        <dbReference type="EMBL" id="KRQ95674.1"/>
    </source>
</evidence>
<dbReference type="PANTHER" id="PTHR35011">
    <property type="entry name" value="2,3-DIKETO-L-GULONATE TRAP TRANSPORTER SMALL PERMEASE PROTEIN YIAM"/>
    <property type="match status" value="1"/>
</dbReference>
<feature type="transmembrane region" description="Helical" evidence="9">
    <location>
        <begin position="152"/>
        <end position="170"/>
    </location>
</feature>
<dbReference type="GO" id="GO:0005886">
    <property type="term" value="C:plasma membrane"/>
    <property type="evidence" value="ECO:0007669"/>
    <property type="project" value="UniProtKB-SubCell"/>
</dbReference>
<feature type="domain" description="Tripartite ATP-independent periplasmic transporters DctQ component" evidence="10">
    <location>
        <begin position="47"/>
        <end position="180"/>
    </location>
</feature>
<name>A0A0R3KJN1_9BRAD</name>
<keyword evidence="6 9" id="KW-1133">Transmembrane helix</keyword>
<dbReference type="OrthoDB" id="4250245at2"/>
<accession>A0A0R3KJN1</accession>
<evidence type="ECO:0000256" key="6">
    <source>
        <dbReference type="ARBA" id="ARBA00022989"/>
    </source>
</evidence>
<keyword evidence="4 9" id="KW-0997">Cell inner membrane</keyword>
<comment type="caution">
    <text evidence="11">The sequence shown here is derived from an EMBL/GenBank/DDBJ whole genome shotgun (WGS) entry which is preliminary data.</text>
</comment>
<gene>
    <name evidence="11" type="ORF">CQ12_03565</name>
</gene>
<keyword evidence="2 9" id="KW-0813">Transport</keyword>
<keyword evidence="5 9" id="KW-0812">Transmembrane</keyword>
<evidence type="ECO:0000256" key="4">
    <source>
        <dbReference type="ARBA" id="ARBA00022519"/>
    </source>
</evidence>
<evidence type="ECO:0000256" key="3">
    <source>
        <dbReference type="ARBA" id="ARBA00022475"/>
    </source>
</evidence>
<protein>
    <recommendedName>
        <fullName evidence="9">TRAP transporter small permease protein</fullName>
    </recommendedName>
</protein>
<evidence type="ECO:0000259" key="10">
    <source>
        <dbReference type="Pfam" id="PF04290"/>
    </source>
</evidence>
<evidence type="ECO:0000256" key="9">
    <source>
        <dbReference type="RuleBase" id="RU369079"/>
    </source>
</evidence>
<dbReference type="InterPro" id="IPR007387">
    <property type="entry name" value="TRAP_DctQ"/>
</dbReference>
<organism evidence="11 12">
    <name type="scientific">Bradyrhizobium jicamae</name>
    <dbReference type="NCBI Taxonomy" id="280332"/>
    <lineage>
        <taxon>Bacteria</taxon>
        <taxon>Pseudomonadati</taxon>
        <taxon>Pseudomonadota</taxon>
        <taxon>Alphaproteobacteria</taxon>
        <taxon>Hyphomicrobiales</taxon>
        <taxon>Nitrobacteraceae</taxon>
        <taxon>Bradyrhizobium</taxon>
    </lineage>
</organism>
<dbReference type="InterPro" id="IPR055348">
    <property type="entry name" value="DctQ"/>
</dbReference>
<feature type="transmembrane region" description="Helical" evidence="9">
    <location>
        <begin position="39"/>
        <end position="61"/>
    </location>
</feature>
<comment type="subcellular location">
    <subcellularLocation>
        <location evidence="1 9">Cell inner membrane</location>
        <topology evidence="1 9">Multi-pass membrane protein</topology>
    </subcellularLocation>
</comment>
<comment type="subunit">
    <text evidence="9">The complex comprises the extracytoplasmic solute receptor protein and the two transmembrane proteins.</text>
</comment>
<dbReference type="RefSeq" id="WP_057839960.1">
    <property type="nucleotide sequence ID" value="NZ_LLXZ01000205.1"/>
</dbReference>
<comment type="similarity">
    <text evidence="8 9">Belongs to the TRAP transporter small permease family.</text>
</comment>
<evidence type="ECO:0000256" key="1">
    <source>
        <dbReference type="ARBA" id="ARBA00004429"/>
    </source>
</evidence>
<dbReference type="STRING" id="280332.CQ12_03565"/>
<dbReference type="EMBL" id="LLXZ01000205">
    <property type="protein sequence ID" value="KRQ95674.1"/>
    <property type="molecule type" value="Genomic_DNA"/>
</dbReference>
<dbReference type="AlphaFoldDB" id="A0A0R3KJN1"/>
<evidence type="ECO:0000256" key="2">
    <source>
        <dbReference type="ARBA" id="ARBA00022448"/>
    </source>
</evidence>
<dbReference type="PANTHER" id="PTHR35011:SF4">
    <property type="entry name" value="SLL1102 PROTEIN"/>
    <property type="match status" value="1"/>
</dbReference>
<keyword evidence="7 9" id="KW-0472">Membrane</keyword>
<evidence type="ECO:0000256" key="5">
    <source>
        <dbReference type="ARBA" id="ARBA00022692"/>
    </source>
</evidence>
<feature type="transmembrane region" description="Helical" evidence="9">
    <location>
        <begin position="110"/>
        <end position="132"/>
    </location>
</feature>
<dbReference type="GO" id="GO:0022857">
    <property type="term" value="F:transmembrane transporter activity"/>
    <property type="evidence" value="ECO:0007669"/>
    <property type="project" value="UniProtKB-UniRule"/>
</dbReference>
<evidence type="ECO:0000256" key="8">
    <source>
        <dbReference type="ARBA" id="ARBA00038436"/>
    </source>
</evidence>
<reference evidence="11 12" key="1">
    <citation type="submission" date="2014-03" db="EMBL/GenBank/DDBJ databases">
        <title>Bradyrhizobium valentinum sp. nov., isolated from effective nodules of Lupinus mariae-josephae, a lupine endemic of basic-lime soils in Eastern Spain.</title>
        <authorList>
            <person name="Duran D."/>
            <person name="Rey L."/>
            <person name="Navarro A."/>
            <person name="Busquets A."/>
            <person name="Imperial J."/>
            <person name="Ruiz-Argueso T."/>
        </authorList>
    </citation>
    <scope>NUCLEOTIDE SEQUENCE [LARGE SCALE GENOMIC DNA]</scope>
    <source>
        <strain evidence="11 12">PAC68</strain>
    </source>
</reference>
<evidence type="ECO:0000256" key="7">
    <source>
        <dbReference type="ARBA" id="ARBA00023136"/>
    </source>
</evidence>
<comment type="function">
    <text evidence="9">Part of the tripartite ATP-independent periplasmic (TRAP) transport system.</text>
</comment>
<evidence type="ECO:0000313" key="12">
    <source>
        <dbReference type="Proteomes" id="UP000050863"/>
    </source>
</evidence>
<sequence length="197" mass="22362">MSSDVASASAPGNAGAQFPRAFYAIIRAIDRFTDVTGKLISLTMLFLVVTISYEVVMRYGFGAPTVWVYESSFMANGAAFMLGAAYALLKGAHVRTDIYWENYSERKKGVVDLISYLVFFYPAMITFMLISIDDAWHSYDTGERSQESVWRAIMWPFRATIPLAALLLMIQGVSEVLKCWYQVRFGREFVHREKVEI</sequence>
<dbReference type="Proteomes" id="UP000050863">
    <property type="component" value="Unassembled WGS sequence"/>
</dbReference>
<dbReference type="Pfam" id="PF04290">
    <property type="entry name" value="DctQ"/>
    <property type="match status" value="1"/>
</dbReference>
<keyword evidence="12" id="KW-1185">Reference proteome</keyword>
<proteinExistence type="inferred from homology"/>
<keyword evidence="3" id="KW-1003">Cell membrane</keyword>